<accession>K0R3D7</accession>
<dbReference type="Proteomes" id="UP000266841">
    <property type="component" value="Unassembled WGS sequence"/>
</dbReference>
<sequence length="82" mass="8844">MGTVIGAPGEAMEELDSPYHHCCAVVPVEPTGCSVTANYRHEDVVQGREMGQFSPESGRAALLSGLNCPISLGRHRHVDIWL</sequence>
<keyword evidence="2" id="KW-1185">Reference proteome</keyword>
<gene>
    <name evidence="1" type="ORF">THAOC_35431</name>
</gene>
<protein>
    <submittedName>
        <fullName evidence="1">Uncharacterized protein</fullName>
    </submittedName>
</protein>
<comment type="caution">
    <text evidence="1">The sequence shown here is derived from an EMBL/GenBank/DDBJ whole genome shotgun (WGS) entry which is preliminary data.</text>
</comment>
<proteinExistence type="predicted"/>
<dbReference type="EMBL" id="AGNL01048134">
    <property type="protein sequence ID" value="EJK45929.1"/>
    <property type="molecule type" value="Genomic_DNA"/>
</dbReference>
<evidence type="ECO:0000313" key="2">
    <source>
        <dbReference type="Proteomes" id="UP000266841"/>
    </source>
</evidence>
<name>K0R3D7_THAOC</name>
<evidence type="ECO:0000313" key="1">
    <source>
        <dbReference type="EMBL" id="EJK45929.1"/>
    </source>
</evidence>
<reference evidence="1 2" key="1">
    <citation type="journal article" date="2012" name="Genome Biol.">
        <title>Genome and low-iron response of an oceanic diatom adapted to chronic iron limitation.</title>
        <authorList>
            <person name="Lommer M."/>
            <person name="Specht M."/>
            <person name="Roy A.S."/>
            <person name="Kraemer L."/>
            <person name="Andreson R."/>
            <person name="Gutowska M.A."/>
            <person name="Wolf J."/>
            <person name="Bergner S.V."/>
            <person name="Schilhabel M.B."/>
            <person name="Klostermeier U.C."/>
            <person name="Beiko R.G."/>
            <person name="Rosenstiel P."/>
            <person name="Hippler M."/>
            <person name="Laroche J."/>
        </authorList>
    </citation>
    <scope>NUCLEOTIDE SEQUENCE [LARGE SCALE GENOMIC DNA]</scope>
    <source>
        <strain evidence="1 2">CCMP1005</strain>
    </source>
</reference>
<dbReference type="AlphaFoldDB" id="K0R3D7"/>
<organism evidence="1 2">
    <name type="scientific">Thalassiosira oceanica</name>
    <name type="common">Marine diatom</name>
    <dbReference type="NCBI Taxonomy" id="159749"/>
    <lineage>
        <taxon>Eukaryota</taxon>
        <taxon>Sar</taxon>
        <taxon>Stramenopiles</taxon>
        <taxon>Ochrophyta</taxon>
        <taxon>Bacillariophyta</taxon>
        <taxon>Coscinodiscophyceae</taxon>
        <taxon>Thalassiosirophycidae</taxon>
        <taxon>Thalassiosirales</taxon>
        <taxon>Thalassiosiraceae</taxon>
        <taxon>Thalassiosira</taxon>
    </lineage>
</organism>